<feature type="transmembrane region" description="Helical" evidence="2">
    <location>
        <begin position="27"/>
        <end position="50"/>
    </location>
</feature>
<evidence type="ECO:0000256" key="1">
    <source>
        <dbReference type="SAM" id="MobiDB-lite"/>
    </source>
</evidence>
<feature type="transmembrane region" description="Helical" evidence="2">
    <location>
        <begin position="320"/>
        <end position="343"/>
    </location>
</feature>
<feature type="transmembrane region" description="Helical" evidence="2">
    <location>
        <begin position="235"/>
        <end position="257"/>
    </location>
</feature>
<keyword evidence="2" id="KW-0472">Membrane</keyword>
<feature type="transmembrane region" description="Helical" evidence="2">
    <location>
        <begin position="115"/>
        <end position="138"/>
    </location>
</feature>
<sequence>MNVAGSLVRRGLDAHAEHGDKIKIPTWGAVMLISTFIAFLFAMFMIEYTFGRLVPTLVMIESPQDTISFEPLPTEDPDSTINKDPEQPSKPQLITSSIRRTVRHLGGFSSRFRGLSIFIVNTLAVQWIAGILSVLPIINLLPRGFANIVALILCAQLSLTWTHIVISQPSPKTWFRRLAPLKMWKKVAIPTAIFALAEQVAVYIPIYMTILAGLVDKDAQQIVDMKPSEKTAMSFKAIAILLFGVVLTFLVVIPANVTLTRVQASLLVDTEETIVPFDRSFGGKVVPEIVGGNGMIGMLDAWKTFDWAARIRLVKTYLKVIAMQIGVTFLFTMCIVSQLFIIAGKDWSKLIPEDGNKN</sequence>
<dbReference type="OrthoDB" id="2896006at2759"/>
<dbReference type="AlphaFoldDB" id="A0A8H7T0Y8"/>
<feature type="transmembrane region" description="Helical" evidence="2">
    <location>
        <begin position="187"/>
        <end position="215"/>
    </location>
</feature>
<name>A0A8H7T0Y8_9HELO</name>
<keyword evidence="2" id="KW-1133">Transmembrane helix</keyword>
<feature type="transmembrane region" description="Helical" evidence="2">
    <location>
        <begin position="144"/>
        <end position="166"/>
    </location>
</feature>
<evidence type="ECO:0008006" key="5">
    <source>
        <dbReference type="Google" id="ProtNLM"/>
    </source>
</evidence>
<evidence type="ECO:0000313" key="3">
    <source>
        <dbReference type="EMBL" id="KAG4411519.1"/>
    </source>
</evidence>
<evidence type="ECO:0000256" key="2">
    <source>
        <dbReference type="SAM" id="Phobius"/>
    </source>
</evidence>
<organism evidence="3 4">
    <name type="scientific">Cadophora malorum</name>
    <dbReference type="NCBI Taxonomy" id="108018"/>
    <lineage>
        <taxon>Eukaryota</taxon>
        <taxon>Fungi</taxon>
        <taxon>Dikarya</taxon>
        <taxon>Ascomycota</taxon>
        <taxon>Pezizomycotina</taxon>
        <taxon>Leotiomycetes</taxon>
        <taxon>Helotiales</taxon>
        <taxon>Ploettnerulaceae</taxon>
        <taxon>Cadophora</taxon>
    </lineage>
</organism>
<comment type="caution">
    <text evidence="3">The sequence shown here is derived from an EMBL/GenBank/DDBJ whole genome shotgun (WGS) entry which is preliminary data.</text>
</comment>
<protein>
    <recommendedName>
        <fullName evidence="5">Ubiquitin conjugating enzyme</fullName>
    </recommendedName>
</protein>
<keyword evidence="4" id="KW-1185">Reference proteome</keyword>
<feature type="region of interest" description="Disordered" evidence="1">
    <location>
        <begin position="68"/>
        <end position="91"/>
    </location>
</feature>
<dbReference type="EMBL" id="JAFJYH010000466">
    <property type="protein sequence ID" value="KAG4411519.1"/>
    <property type="molecule type" value="Genomic_DNA"/>
</dbReference>
<accession>A0A8H7T0Y8</accession>
<gene>
    <name evidence="3" type="ORF">IFR04_015342</name>
</gene>
<dbReference type="Proteomes" id="UP000664132">
    <property type="component" value="Unassembled WGS sequence"/>
</dbReference>
<proteinExistence type="predicted"/>
<evidence type="ECO:0000313" key="4">
    <source>
        <dbReference type="Proteomes" id="UP000664132"/>
    </source>
</evidence>
<keyword evidence="2" id="KW-0812">Transmembrane</keyword>
<reference evidence="3" key="1">
    <citation type="submission" date="2021-02" db="EMBL/GenBank/DDBJ databases">
        <title>Genome sequence Cadophora malorum strain M34.</title>
        <authorList>
            <person name="Stefanovic E."/>
            <person name="Vu D."/>
            <person name="Scully C."/>
            <person name="Dijksterhuis J."/>
            <person name="Roader J."/>
            <person name="Houbraken J."/>
        </authorList>
    </citation>
    <scope>NUCLEOTIDE SEQUENCE</scope>
    <source>
        <strain evidence="3">M34</strain>
    </source>
</reference>